<dbReference type="Pfam" id="PF13519">
    <property type="entry name" value="VWA_2"/>
    <property type="match status" value="1"/>
</dbReference>
<dbReference type="InterPro" id="IPR051266">
    <property type="entry name" value="CLCR"/>
</dbReference>
<keyword evidence="1" id="KW-0732">Signal</keyword>
<dbReference type="PROSITE" id="PS50234">
    <property type="entry name" value="VWFA"/>
    <property type="match status" value="1"/>
</dbReference>
<dbReference type="Gene3D" id="3.40.50.410">
    <property type="entry name" value="von Willebrand factor, type A domain"/>
    <property type="match status" value="1"/>
</dbReference>
<reference evidence="3 4" key="1">
    <citation type="submission" date="2020-08" db="EMBL/GenBank/DDBJ databases">
        <title>Genomic Encyclopedia of Type Strains, Phase IV (KMG-IV): sequencing the most valuable type-strain genomes for metagenomic binning, comparative biology and taxonomic classification.</title>
        <authorList>
            <person name="Goeker M."/>
        </authorList>
    </citation>
    <scope>NUCLEOTIDE SEQUENCE [LARGE SCALE GENOMIC DNA]</scope>
    <source>
        <strain evidence="3 4">DSM 16268</strain>
    </source>
</reference>
<comment type="caution">
    <text evidence="3">The sequence shown here is derived from an EMBL/GenBank/DDBJ whole genome shotgun (WGS) entry which is preliminary data.</text>
</comment>
<feature type="domain" description="VWFA" evidence="2">
    <location>
        <begin position="22"/>
        <end position="201"/>
    </location>
</feature>
<dbReference type="InterPro" id="IPR002035">
    <property type="entry name" value="VWF_A"/>
</dbReference>
<evidence type="ECO:0000256" key="1">
    <source>
        <dbReference type="SAM" id="SignalP"/>
    </source>
</evidence>
<feature type="signal peptide" evidence="1">
    <location>
        <begin position="1"/>
        <end position="20"/>
    </location>
</feature>
<dbReference type="AlphaFoldDB" id="A0A7W9FPA9"/>
<dbReference type="Proteomes" id="UP000523821">
    <property type="component" value="Unassembled WGS sequence"/>
</dbReference>
<dbReference type="SUPFAM" id="SSF53300">
    <property type="entry name" value="vWA-like"/>
    <property type="match status" value="1"/>
</dbReference>
<dbReference type="EMBL" id="JACHOO010000007">
    <property type="protein sequence ID" value="MBB5754278.1"/>
    <property type="molecule type" value="Genomic_DNA"/>
</dbReference>
<organism evidence="3 4">
    <name type="scientific">Prosthecomicrobium pneumaticum</name>
    <dbReference type="NCBI Taxonomy" id="81895"/>
    <lineage>
        <taxon>Bacteria</taxon>
        <taxon>Pseudomonadati</taxon>
        <taxon>Pseudomonadota</taxon>
        <taxon>Alphaproteobacteria</taxon>
        <taxon>Hyphomicrobiales</taxon>
        <taxon>Kaistiaceae</taxon>
        <taxon>Prosthecomicrobium</taxon>
    </lineage>
</organism>
<name>A0A7W9FPA9_9HYPH</name>
<gene>
    <name evidence="3" type="ORF">GGQ63_003359</name>
</gene>
<dbReference type="SMART" id="SM00327">
    <property type="entry name" value="VWA"/>
    <property type="match status" value="1"/>
</dbReference>
<dbReference type="PANTHER" id="PTHR10579">
    <property type="entry name" value="CALCIUM-ACTIVATED CHLORIDE CHANNEL REGULATOR"/>
    <property type="match status" value="1"/>
</dbReference>
<evidence type="ECO:0000313" key="3">
    <source>
        <dbReference type="EMBL" id="MBB5754278.1"/>
    </source>
</evidence>
<protein>
    <submittedName>
        <fullName evidence="3">Ca-activated chloride channel family protein</fullName>
    </submittedName>
</protein>
<accession>A0A7W9FPA9</accession>
<feature type="chain" id="PRO_5031306995" evidence="1">
    <location>
        <begin position="21"/>
        <end position="475"/>
    </location>
</feature>
<dbReference type="InterPro" id="IPR036465">
    <property type="entry name" value="vWFA_dom_sf"/>
</dbReference>
<evidence type="ECO:0000313" key="4">
    <source>
        <dbReference type="Proteomes" id="UP000523821"/>
    </source>
</evidence>
<evidence type="ECO:0000259" key="2">
    <source>
        <dbReference type="PROSITE" id="PS50234"/>
    </source>
</evidence>
<dbReference type="PANTHER" id="PTHR10579:SF43">
    <property type="entry name" value="ZINC FINGER (C3HC4-TYPE RING FINGER) FAMILY PROTEIN"/>
    <property type="match status" value="1"/>
</dbReference>
<dbReference type="RefSeq" id="WP_183857728.1">
    <property type="nucleotide sequence ID" value="NZ_JACHOO010000007.1"/>
</dbReference>
<sequence length="475" mass="48646">MHRRLLFLPVLLALAAPAAANDAMVVLDVSASMSGKLGGTAKMALAVEAVETAVAGFPADSRLGLVAYGSKSSKSCSDVEMLVPPALDAAERIGEAAQDLKPRGRAPLAIALQRAAEAIDYTKQRATIVVIADAIEPCDADPCALAAALKEKGKDLAIHVVGLGLKPGEEAGLSCVAEATGGRFVNAIDGADVTGGLGAALASAKAPPRNLPFASIEAPDSVFAGATFTIGYDGPKAADDRLQITWPDQPVGSEVRAAMVGKDAKPRRLMAPAEAAVYELRYYSPSREAVLATRSITVSLPPVTLDAPASGAAGSEIRVGWTGPAGPEDRIVIVPAAGGPSVATAPPRRDGLPVRFTLPLAAGRFEIRYMIGGDTAPAARRAFTVEPPAATVAGPATVAAGSLFEVTLSGPAARFDDIVVARPGAPTGEHVTASRVRPRRDTLRLRAPAEPGAYELRYVAGDGGAVFARAPIVVK</sequence>
<keyword evidence="4" id="KW-1185">Reference proteome</keyword>
<proteinExistence type="predicted"/>